<evidence type="ECO:0000313" key="2">
    <source>
        <dbReference type="EMBL" id="GMT20986.1"/>
    </source>
</evidence>
<keyword evidence="1" id="KW-0732">Signal</keyword>
<evidence type="ECO:0000313" key="3">
    <source>
        <dbReference type="Proteomes" id="UP001432322"/>
    </source>
</evidence>
<accession>A0AAV5VMZ9</accession>
<feature type="chain" id="PRO_5043461942" evidence="1">
    <location>
        <begin position="24"/>
        <end position="81"/>
    </location>
</feature>
<comment type="caution">
    <text evidence="2">The sequence shown here is derived from an EMBL/GenBank/DDBJ whole genome shotgun (WGS) entry which is preliminary data.</text>
</comment>
<organism evidence="2 3">
    <name type="scientific">Pristionchus fissidentatus</name>
    <dbReference type="NCBI Taxonomy" id="1538716"/>
    <lineage>
        <taxon>Eukaryota</taxon>
        <taxon>Metazoa</taxon>
        <taxon>Ecdysozoa</taxon>
        <taxon>Nematoda</taxon>
        <taxon>Chromadorea</taxon>
        <taxon>Rhabditida</taxon>
        <taxon>Rhabditina</taxon>
        <taxon>Diplogasteromorpha</taxon>
        <taxon>Diplogasteroidea</taxon>
        <taxon>Neodiplogasteridae</taxon>
        <taxon>Pristionchus</taxon>
    </lineage>
</organism>
<sequence>RFGLFRQFLVLIGFLQILDRSRRFVSRKHNFHEESNIVLISQKKSRVIAERRGKDEIHCFVHDPREFESIGQFQNQMHVRD</sequence>
<name>A0AAV5VMZ9_9BILA</name>
<proteinExistence type="predicted"/>
<reference evidence="2" key="1">
    <citation type="submission" date="2023-10" db="EMBL/GenBank/DDBJ databases">
        <title>Genome assembly of Pristionchus species.</title>
        <authorList>
            <person name="Yoshida K."/>
            <person name="Sommer R.J."/>
        </authorList>
    </citation>
    <scope>NUCLEOTIDE SEQUENCE</scope>
    <source>
        <strain evidence="2">RS5133</strain>
    </source>
</reference>
<feature type="non-terminal residue" evidence="2">
    <location>
        <position position="1"/>
    </location>
</feature>
<protein>
    <submittedName>
        <fullName evidence="2">Uncharacterized protein</fullName>
    </submittedName>
</protein>
<gene>
    <name evidence="2" type="ORF">PFISCL1PPCAC_12284</name>
</gene>
<feature type="signal peptide" evidence="1">
    <location>
        <begin position="1"/>
        <end position="23"/>
    </location>
</feature>
<dbReference type="Proteomes" id="UP001432322">
    <property type="component" value="Unassembled WGS sequence"/>
</dbReference>
<evidence type="ECO:0000256" key="1">
    <source>
        <dbReference type="SAM" id="SignalP"/>
    </source>
</evidence>
<dbReference type="EMBL" id="BTSY01000003">
    <property type="protein sequence ID" value="GMT20986.1"/>
    <property type="molecule type" value="Genomic_DNA"/>
</dbReference>
<keyword evidence="3" id="KW-1185">Reference proteome</keyword>
<dbReference type="AlphaFoldDB" id="A0AAV5VMZ9"/>